<evidence type="ECO:0000256" key="6">
    <source>
        <dbReference type="ARBA" id="ARBA00023235"/>
    </source>
</evidence>
<evidence type="ECO:0000256" key="1">
    <source>
        <dbReference type="ARBA" id="ARBA00000213"/>
    </source>
</evidence>
<organism evidence="10 11">
    <name type="scientific">Citricoccus zhacaiensis</name>
    <dbReference type="NCBI Taxonomy" id="489142"/>
    <lineage>
        <taxon>Bacteria</taxon>
        <taxon>Bacillati</taxon>
        <taxon>Actinomycetota</taxon>
        <taxon>Actinomycetes</taxon>
        <taxon>Micrococcales</taxon>
        <taxon>Micrococcaceae</taxon>
        <taxon>Citricoccus</taxon>
    </lineage>
</organism>
<evidence type="ECO:0000256" key="2">
    <source>
        <dbReference type="ARBA" id="ARBA00006645"/>
    </source>
</evidence>
<dbReference type="SUPFAM" id="SSF56349">
    <property type="entry name" value="DNA breaking-rejoining enzymes"/>
    <property type="match status" value="1"/>
</dbReference>
<dbReference type="PRINTS" id="PR00416">
    <property type="entry name" value="EUTPISMRASEI"/>
</dbReference>
<dbReference type="Pfam" id="PF01028">
    <property type="entry name" value="Topoisom_I"/>
    <property type="match status" value="1"/>
</dbReference>
<feature type="region of interest" description="Disordered" evidence="7">
    <location>
        <begin position="1"/>
        <end position="30"/>
    </location>
</feature>
<sequence length="347" mass="37812">MPRLTASVPGSGGYTRRRSGTGFSYRGANGRRITSPKTLERIRGLVIPPAWTEVWIAASENAHIQATGIDDAGRKQYLYHPQWRARRDAEKYERALSFAEALPGLRRRVTRDLRPGTSASDDAGGAGARDGNGEVSGQRRALAAAVRLMDRGALRVGGSEHTGQLEAFGATTLQRRHMDVVGADVHLVFRGKSGSEWDVTLRDADLAEFLAGVPATPRKAPALAYPVQSGRRREWKGVSAADVNNYLTEIAGLEFTAKDFRTWQGTVAAARSLARSHRAGVTSPEAVKIAVQASADLLHNTPTVARESYVDPRVVDLFERGRVMNLDRQPDRALLQLLTGADQPDRD</sequence>
<evidence type="ECO:0000313" key="11">
    <source>
        <dbReference type="Proteomes" id="UP000642509"/>
    </source>
</evidence>
<feature type="domain" description="DNA topoisomerase IB N-terminal" evidence="9">
    <location>
        <begin position="22"/>
        <end position="70"/>
    </location>
</feature>
<dbReference type="PROSITE" id="PS52038">
    <property type="entry name" value="TOPO_IB_2"/>
    <property type="match status" value="1"/>
</dbReference>
<gene>
    <name evidence="10" type="ORF">GCM10010977_25220</name>
</gene>
<dbReference type="InterPro" id="IPR001631">
    <property type="entry name" value="TopoI"/>
</dbReference>
<evidence type="ECO:0000256" key="7">
    <source>
        <dbReference type="SAM" id="MobiDB-lite"/>
    </source>
</evidence>
<dbReference type="InterPro" id="IPR011010">
    <property type="entry name" value="DNA_brk_join_enz"/>
</dbReference>
<name>A0ABQ2M6X2_9MICC</name>
<evidence type="ECO:0000256" key="5">
    <source>
        <dbReference type="ARBA" id="ARBA00023125"/>
    </source>
</evidence>
<dbReference type="InterPro" id="IPR049331">
    <property type="entry name" value="Top1B_N_bact"/>
</dbReference>
<dbReference type="Gene3D" id="1.10.132.120">
    <property type="match status" value="1"/>
</dbReference>
<accession>A0ABQ2M6X2</accession>
<comment type="caution">
    <text evidence="10">The sequence shown here is derived from an EMBL/GenBank/DDBJ whole genome shotgun (WGS) entry which is preliminary data.</text>
</comment>
<evidence type="ECO:0000259" key="8">
    <source>
        <dbReference type="Pfam" id="PF01028"/>
    </source>
</evidence>
<evidence type="ECO:0000259" key="9">
    <source>
        <dbReference type="Pfam" id="PF21338"/>
    </source>
</evidence>
<keyword evidence="5" id="KW-0238">DNA-binding</keyword>
<dbReference type="EMBL" id="BMLQ01000007">
    <property type="protein sequence ID" value="GGO47602.1"/>
    <property type="molecule type" value="Genomic_DNA"/>
</dbReference>
<dbReference type="SUPFAM" id="SSF55869">
    <property type="entry name" value="DNA topoisomerase I domain"/>
    <property type="match status" value="1"/>
</dbReference>
<comment type="similarity">
    <text evidence="2">Belongs to the type IB topoisomerase family.</text>
</comment>
<feature type="domain" description="DNA topoisomerase I catalytic core eukaryotic-type" evidence="8">
    <location>
        <begin position="138"/>
        <end position="306"/>
    </location>
</feature>
<evidence type="ECO:0000256" key="4">
    <source>
        <dbReference type="ARBA" id="ARBA00023029"/>
    </source>
</evidence>
<feature type="region of interest" description="Disordered" evidence="7">
    <location>
        <begin position="109"/>
        <end position="137"/>
    </location>
</feature>
<comment type="catalytic activity">
    <reaction evidence="1">
        <text>ATP-independent breakage of single-stranded DNA, followed by passage and rejoining.</text>
        <dbReference type="EC" id="5.6.2.1"/>
    </reaction>
</comment>
<proteinExistence type="inferred from homology"/>
<evidence type="ECO:0000313" key="10">
    <source>
        <dbReference type="EMBL" id="GGO47602.1"/>
    </source>
</evidence>
<dbReference type="Gene3D" id="3.30.66.10">
    <property type="entry name" value="DNA topoisomerase I domain"/>
    <property type="match status" value="1"/>
</dbReference>
<keyword evidence="6" id="KW-0413">Isomerase</keyword>
<keyword evidence="11" id="KW-1185">Reference proteome</keyword>
<dbReference type="Gene3D" id="3.90.15.10">
    <property type="entry name" value="Topoisomerase I, Chain A, domain 3"/>
    <property type="match status" value="1"/>
</dbReference>
<dbReference type="Proteomes" id="UP000642509">
    <property type="component" value="Unassembled WGS sequence"/>
</dbReference>
<protein>
    <recommendedName>
        <fullName evidence="3">DNA topoisomerase</fullName>
        <ecNumber evidence="3">5.6.2.1</ecNumber>
    </recommendedName>
</protein>
<dbReference type="Pfam" id="PF21338">
    <property type="entry name" value="Top1B_N_bact"/>
    <property type="match status" value="1"/>
</dbReference>
<dbReference type="InterPro" id="IPR013500">
    <property type="entry name" value="TopoI_cat_euk"/>
</dbReference>
<dbReference type="InterPro" id="IPR035447">
    <property type="entry name" value="DNA_topo_I_N_sf"/>
</dbReference>
<dbReference type="EC" id="5.6.2.1" evidence="3"/>
<evidence type="ECO:0000256" key="3">
    <source>
        <dbReference type="ARBA" id="ARBA00012891"/>
    </source>
</evidence>
<reference evidence="11" key="1">
    <citation type="journal article" date="2019" name="Int. J. Syst. Evol. Microbiol.">
        <title>The Global Catalogue of Microorganisms (GCM) 10K type strain sequencing project: providing services to taxonomists for standard genome sequencing and annotation.</title>
        <authorList>
            <consortium name="The Broad Institute Genomics Platform"/>
            <consortium name="The Broad Institute Genome Sequencing Center for Infectious Disease"/>
            <person name="Wu L."/>
            <person name="Ma J."/>
        </authorList>
    </citation>
    <scope>NUCLEOTIDE SEQUENCE [LARGE SCALE GENOMIC DNA]</scope>
    <source>
        <strain evidence="11">CGMCC 1.7064</strain>
    </source>
</reference>
<dbReference type="InterPro" id="IPR014711">
    <property type="entry name" value="TopoI_cat_a-hlx-sub_euk"/>
</dbReference>
<keyword evidence="4" id="KW-0799">Topoisomerase</keyword>
<dbReference type="RefSeq" id="WP_188806508.1">
    <property type="nucleotide sequence ID" value="NZ_BAAAOU010000002.1"/>
</dbReference>